<proteinExistence type="predicted"/>
<dbReference type="EMBL" id="CP019474">
    <property type="protein sequence ID" value="UQC78076.1"/>
    <property type="molecule type" value="Genomic_DNA"/>
</dbReference>
<dbReference type="AlphaFoldDB" id="A0A9Q8SIP4"/>
<accession>A0A9Q8SIP4</accession>
<keyword evidence="2" id="KW-1185">Reference proteome</keyword>
<dbReference type="Proteomes" id="UP000830671">
    <property type="component" value="Chromosome 2"/>
</dbReference>
<evidence type="ECO:0000313" key="2">
    <source>
        <dbReference type="Proteomes" id="UP000830671"/>
    </source>
</evidence>
<protein>
    <submittedName>
        <fullName evidence="1">Uncharacterized protein</fullName>
    </submittedName>
</protein>
<organism evidence="1 2">
    <name type="scientific">Colletotrichum lupini</name>
    <dbReference type="NCBI Taxonomy" id="145971"/>
    <lineage>
        <taxon>Eukaryota</taxon>
        <taxon>Fungi</taxon>
        <taxon>Dikarya</taxon>
        <taxon>Ascomycota</taxon>
        <taxon>Pezizomycotina</taxon>
        <taxon>Sordariomycetes</taxon>
        <taxon>Hypocreomycetidae</taxon>
        <taxon>Glomerellales</taxon>
        <taxon>Glomerellaceae</taxon>
        <taxon>Colletotrichum</taxon>
        <taxon>Colletotrichum acutatum species complex</taxon>
    </lineage>
</organism>
<dbReference type="KEGG" id="clup:CLUP02_03550"/>
<name>A0A9Q8SIP4_9PEZI</name>
<dbReference type="GeneID" id="73337580"/>
<reference evidence="1" key="1">
    <citation type="journal article" date="2021" name="Mol. Plant Microbe Interact.">
        <title>Complete Genome Sequence of the Plant-Pathogenic Fungus Colletotrichum lupini.</title>
        <authorList>
            <person name="Baroncelli R."/>
            <person name="Pensec F."/>
            <person name="Da Lio D."/>
            <person name="Boufleur T."/>
            <person name="Vicente I."/>
            <person name="Sarrocco S."/>
            <person name="Picot A."/>
            <person name="Baraldi E."/>
            <person name="Sukno S."/>
            <person name="Thon M."/>
            <person name="Le Floch G."/>
        </authorList>
    </citation>
    <scope>NUCLEOTIDE SEQUENCE</scope>
    <source>
        <strain evidence="1">IMI 504893</strain>
    </source>
</reference>
<gene>
    <name evidence="1" type="ORF">CLUP02_03550</name>
</gene>
<sequence>MTCYFVLLGVLGLRESGKAGKRQELAVALRAYLRFYLIPESDVDVLFSVRTNSYSVSIFHVRSCLYPFELDDYQDIYLVALVVRL</sequence>
<evidence type="ECO:0000313" key="1">
    <source>
        <dbReference type="EMBL" id="UQC78076.1"/>
    </source>
</evidence>
<dbReference type="RefSeq" id="XP_049139713.1">
    <property type="nucleotide sequence ID" value="XM_049282570.1"/>
</dbReference>